<reference evidence="3 4" key="1">
    <citation type="submission" date="2019-03" db="EMBL/GenBank/DDBJ databases">
        <authorList>
            <person name="Yang Y."/>
        </authorList>
    </citation>
    <scope>NUCLEOTIDE SEQUENCE [LARGE SCALE GENOMIC DNA]</scope>
    <source>
        <strain evidence="3 4">ASL-1</strain>
    </source>
</reference>
<evidence type="ECO:0000259" key="2">
    <source>
        <dbReference type="Pfam" id="PF01636"/>
    </source>
</evidence>
<dbReference type="Gene3D" id="3.90.1200.10">
    <property type="match status" value="1"/>
</dbReference>
<accession>A0A4Y8LIK4</accession>
<name>A0A4Y8LIK4_9BACL</name>
<dbReference type="GO" id="GO:0004413">
    <property type="term" value="F:homoserine kinase activity"/>
    <property type="evidence" value="ECO:0007669"/>
    <property type="project" value="TreeGrafter"/>
</dbReference>
<dbReference type="GO" id="GO:0009088">
    <property type="term" value="P:threonine biosynthetic process"/>
    <property type="evidence" value="ECO:0007669"/>
    <property type="project" value="TreeGrafter"/>
</dbReference>
<feature type="domain" description="Aminoglycoside phosphotransferase" evidence="2">
    <location>
        <begin position="32"/>
        <end position="238"/>
    </location>
</feature>
<proteinExistence type="inferred from homology"/>
<evidence type="ECO:0000313" key="4">
    <source>
        <dbReference type="Proteomes" id="UP000297776"/>
    </source>
</evidence>
<dbReference type="EMBL" id="SORX01000003">
    <property type="protein sequence ID" value="TFE02211.1"/>
    <property type="molecule type" value="Genomic_DNA"/>
</dbReference>
<organism evidence="3 4">
    <name type="scientific">Jeotgalibacillus salarius</name>
    <dbReference type="NCBI Taxonomy" id="546023"/>
    <lineage>
        <taxon>Bacteria</taxon>
        <taxon>Bacillati</taxon>
        <taxon>Bacillota</taxon>
        <taxon>Bacilli</taxon>
        <taxon>Bacillales</taxon>
        <taxon>Caryophanaceae</taxon>
        <taxon>Jeotgalibacillus</taxon>
    </lineage>
</organism>
<dbReference type="Gene3D" id="3.30.200.20">
    <property type="entry name" value="Phosphorylase Kinase, domain 1"/>
    <property type="match status" value="1"/>
</dbReference>
<protein>
    <recommendedName>
        <fullName evidence="2">Aminoglycoside phosphotransferase domain-containing protein</fullName>
    </recommendedName>
</protein>
<sequence length="340" mass="39608">MQQSVERLFSHKLLTVAASRFGADATEAKNLNGFENYVYEVSKNGVPYVLRLTHSSHRTKTEVESELLWINDLHKRGINVSLVNKSEQGELVEVIQAEDTFFYACLFNKAPGSPVKLNDPVFDVPLFEKWGEITGELHTAARGFDTAQIDRPHWYEDDLIELDQYLSAEDELIIQGNRELVGRIRQLPDDQRIYGLIHSDIHMGNFFAHEGEIHLFDFDDSMYFHYVSDIAIPLYYMSLWKNRELSLEERSAQGRVFLKSFLKGYLRKSDLDQEWLQKVPLFLKMRDYTLYGVFHKQVDLENASERERALVESLRERLLNGEPIVDLNYESIYKELSQEA</sequence>
<dbReference type="InterPro" id="IPR002575">
    <property type="entry name" value="Aminoglycoside_PTrfase"/>
</dbReference>
<gene>
    <name evidence="3" type="ORF">E2626_06430</name>
</gene>
<dbReference type="InterPro" id="IPR011009">
    <property type="entry name" value="Kinase-like_dom_sf"/>
</dbReference>
<dbReference type="Pfam" id="PF01636">
    <property type="entry name" value="APH"/>
    <property type="match status" value="1"/>
</dbReference>
<comment type="similarity">
    <text evidence="1">Belongs to the pseudomonas-type ThrB family.</text>
</comment>
<dbReference type="PANTHER" id="PTHR21064:SF6">
    <property type="entry name" value="AMINOGLYCOSIDE PHOSPHOTRANSFERASE DOMAIN-CONTAINING PROTEIN"/>
    <property type="match status" value="1"/>
</dbReference>
<evidence type="ECO:0000256" key="1">
    <source>
        <dbReference type="ARBA" id="ARBA00038240"/>
    </source>
</evidence>
<dbReference type="InterPro" id="IPR050249">
    <property type="entry name" value="Pseudomonas-type_ThrB"/>
</dbReference>
<dbReference type="RefSeq" id="WP_134380914.1">
    <property type="nucleotide sequence ID" value="NZ_SORX01000003.1"/>
</dbReference>
<evidence type="ECO:0000313" key="3">
    <source>
        <dbReference type="EMBL" id="TFE02211.1"/>
    </source>
</evidence>
<comment type="caution">
    <text evidence="3">The sequence shown here is derived from an EMBL/GenBank/DDBJ whole genome shotgun (WGS) entry which is preliminary data.</text>
</comment>
<dbReference type="PANTHER" id="PTHR21064">
    <property type="entry name" value="AMINOGLYCOSIDE PHOSPHOTRANSFERASE DOMAIN-CONTAINING PROTEIN-RELATED"/>
    <property type="match status" value="1"/>
</dbReference>
<dbReference type="Proteomes" id="UP000297776">
    <property type="component" value="Unassembled WGS sequence"/>
</dbReference>
<dbReference type="SUPFAM" id="SSF56112">
    <property type="entry name" value="Protein kinase-like (PK-like)"/>
    <property type="match status" value="1"/>
</dbReference>
<dbReference type="AlphaFoldDB" id="A0A4Y8LIK4"/>
<dbReference type="OrthoDB" id="4030632at2"/>
<keyword evidence="4" id="KW-1185">Reference proteome</keyword>